<dbReference type="GO" id="GO:0003700">
    <property type="term" value="F:DNA-binding transcription factor activity"/>
    <property type="evidence" value="ECO:0007669"/>
    <property type="project" value="InterPro"/>
</dbReference>
<comment type="caution">
    <text evidence="8">The sequence shown here is derived from an EMBL/GenBank/DDBJ whole genome shotgun (WGS) entry which is preliminary data.</text>
</comment>
<evidence type="ECO:0000259" key="7">
    <source>
        <dbReference type="PROSITE" id="PS50949"/>
    </source>
</evidence>
<dbReference type="InterPro" id="IPR036388">
    <property type="entry name" value="WH-like_DNA-bd_sf"/>
</dbReference>
<dbReference type="RefSeq" id="WP_134195297.1">
    <property type="nucleotide sequence ID" value="NZ_JBHLUW010000037.1"/>
</dbReference>
<evidence type="ECO:0000256" key="3">
    <source>
        <dbReference type="ARBA" id="ARBA00023125"/>
    </source>
</evidence>
<dbReference type="Pfam" id="PF00392">
    <property type="entry name" value="GntR"/>
    <property type="match status" value="1"/>
</dbReference>
<sequence>MSYSPIVPPPRFRLSDAVCDQLEQLIVDGTLRAGESLPSERDLAQKLNVSRPSLREALLRLEGSKLIQAKAGGGYVVANSTAPLIADPLAHLMARHRKAAGDILEMREGLEAVAVELAAVRATKTDIQSIKEALAELETAFSKDHPYDVADGGATLPQLDAAFHLRIADATHNIVLVHVMHGIHNLVQKSIEETYATFKKRNADLFYLVQQHRTIYEAIRKHDPGAARSALGTHLEFIRENASR</sequence>
<dbReference type="Gene3D" id="1.10.10.10">
    <property type="entry name" value="Winged helix-like DNA-binding domain superfamily/Winged helix DNA-binding domain"/>
    <property type="match status" value="1"/>
</dbReference>
<dbReference type="OrthoDB" id="5450856at2"/>
<evidence type="ECO:0000256" key="5">
    <source>
        <dbReference type="ARBA" id="ARBA00037357"/>
    </source>
</evidence>
<keyword evidence="9" id="KW-1185">Reference proteome</keyword>
<dbReference type="SMART" id="SM00895">
    <property type="entry name" value="FCD"/>
    <property type="match status" value="1"/>
</dbReference>
<dbReference type="PRINTS" id="PR00035">
    <property type="entry name" value="HTHGNTR"/>
</dbReference>
<proteinExistence type="predicted"/>
<protein>
    <recommendedName>
        <fullName evidence="6">Pyruvate dehydrogenase complex repressor</fullName>
    </recommendedName>
</protein>
<dbReference type="InterPro" id="IPR000524">
    <property type="entry name" value="Tscrpt_reg_HTH_GntR"/>
</dbReference>
<keyword evidence="3" id="KW-0238">DNA-binding</keyword>
<dbReference type="SUPFAM" id="SSF48008">
    <property type="entry name" value="GntR ligand-binding domain-like"/>
    <property type="match status" value="1"/>
</dbReference>
<organism evidence="8 9">
    <name type="scientific">Paraburkholderia rhizosphaerae</name>
    <dbReference type="NCBI Taxonomy" id="480658"/>
    <lineage>
        <taxon>Bacteria</taxon>
        <taxon>Pseudomonadati</taxon>
        <taxon>Pseudomonadota</taxon>
        <taxon>Betaproteobacteria</taxon>
        <taxon>Burkholderiales</taxon>
        <taxon>Burkholderiaceae</taxon>
        <taxon>Paraburkholderia</taxon>
    </lineage>
</organism>
<dbReference type="SMART" id="SM00345">
    <property type="entry name" value="HTH_GNTR"/>
    <property type="match status" value="1"/>
</dbReference>
<name>A0A4R8LGZ9_9BURK</name>
<dbReference type="EMBL" id="SORE01000021">
    <property type="protein sequence ID" value="TDY42437.1"/>
    <property type="molecule type" value="Genomic_DNA"/>
</dbReference>
<evidence type="ECO:0000256" key="4">
    <source>
        <dbReference type="ARBA" id="ARBA00023163"/>
    </source>
</evidence>
<feature type="domain" description="HTH gntR-type" evidence="7">
    <location>
        <begin position="12"/>
        <end position="80"/>
    </location>
</feature>
<dbReference type="CDD" id="cd07377">
    <property type="entry name" value="WHTH_GntR"/>
    <property type="match status" value="1"/>
</dbReference>
<dbReference type="PANTHER" id="PTHR43537:SF34">
    <property type="entry name" value="PYRUVATE DEHYDROGENASE COMPLEX REPRESSOR"/>
    <property type="match status" value="1"/>
</dbReference>
<evidence type="ECO:0000313" key="9">
    <source>
        <dbReference type="Proteomes" id="UP000295509"/>
    </source>
</evidence>
<keyword evidence="2" id="KW-0805">Transcription regulation</keyword>
<dbReference type="PANTHER" id="PTHR43537">
    <property type="entry name" value="TRANSCRIPTIONAL REGULATOR, GNTR FAMILY"/>
    <property type="match status" value="1"/>
</dbReference>
<evidence type="ECO:0000256" key="2">
    <source>
        <dbReference type="ARBA" id="ARBA00023015"/>
    </source>
</evidence>
<dbReference type="Proteomes" id="UP000295509">
    <property type="component" value="Unassembled WGS sequence"/>
</dbReference>
<dbReference type="InterPro" id="IPR036390">
    <property type="entry name" value="WH_DNA-bd_sf"/>
</dbReference>
<reference evidence="8 9" key="1">
    <citation type="submission" date="2019-03" db="EMBL/GenBank/DDBJ databases">
        <title>Genomic Encyclopedia of Type Strains, Phase III (KMG-III): the genomes of soil and plant-associated and newly described type strains.</title>
        <authorList>
            <person name="Whitman W."/>
        </authorList>
    </citation>
    <scope>NUCLEOTIDE SEQUENCE [LARGE SCALE GENOMIC DNA]</scope>
    <source>
        <strain evidence="8 9">LMG 29544</strain>
    </source>
</reference>
<dbReference type="SUPFAM" id="SSF46785">
    <property type="entry name" value="Winged helix' DNA-binding domain"/>
    <property type="match status" value="1"/>
</dbReference>
<keyword evidence="1" id="KW-0678">Repressor</keyword>
<accession>A0A4R8LGZ9</accession>
<evidence type="ECO:0000256" key="1">
    <source>
        <dbReference type="ARBA" id="ARBA00022491"/>
    </source>
</evidence>
<dbReference type="AlphaFoldDB" id="A0A4R8LGZ9"/>
<evidence type="ECO:0000256" key="6">
    <source>
        <dbReference type="ARBA" id="ARBA00039592"/>
    </source>
</evidence>
<dbReference type="PROSITE" id="PS50949">
    <property type="entry name" value="HTH_GNTR"/>
    <property type="match status" value="1"/>
</dbReference>
<dbReference type="InterPro" id="IPR011711">
    <property type="entry name" value="GntR_C"/>
</dbReference>
<dbReference type="InterPro" id="IPR008920">
    <property type="entry name" value="TF_FadR/GntR_C"/>
</dbReference>
<keyword evidence="4" id="KW-0804">Transcription</keyword>
<evidence type="ECO:0000313" key="8">
    <source>
        <dbReference type="EMBL" id="TDY42437.1"/>
    </source>
</evidence>
<dbReference type="Gene3D" id="1.20.120.530">
    <property type="entry name" value="GntR ligand-binding domain-like"/>
    <property type="match status" value="1"/>
</dbReference>
<gene>
    <name evidence="8" type="ORF">BX592_1218</name>
</gene>
<comment type="function">
    <text evidence="5">Transcriptional repressor for the pyruvate dehydrogenase complex genes aceEF and lpd.</text>
</comment>
<dbReference type="GO" id="GO:0003677">
    <property type="term" value="F:DNA binding"/>
    <property type="evidence" value="ECO:0007669"/>
    <property type="project" value="UniProtKB-KW"/>
</dbReference>
<dbReference type="Pfam" id="PF07729">
    <property type="entry name" value="FCD"/>
    <property type="match status" value="1"/>
</dbReference>